<evidence type="ECO:0000313" key="2">
    <source>
        <dbReference type="EMBL" id="KLT72548.1"/>
    </source>
</evidence>
<dbReference type="PATRIC" id="fig|1470200.3.peg.392"/>
<accession>A0A0J1C2Q3</accession>
<sequence length="155" mass="16502">MKKLLAALALAGMFQTTSAAGIEIDDAWARTTVQGMSMGGVFMDIENDGKTDDVLTGGSTPVAEKVEIHTHVNDNGVMRMREVEGGLALPKGGEVKLKPGGYHVMLMGLKAPLQAGQKFPLTLNFKNAKSQTVTVEVKNPAASQNTQKQHGAHHH</sequence>
<name>A0A0J1C2Q3_9NEIS</name>
<comment type="caution">
    <text evidence="2">The sequence shown here is derived from an EMBL/GenBank/DDBJ whole genome shotgun (WGS) entry which is preliminary data.</text>
</comment>
<dbReference type="PANTHER" id="PTHR36302">
    <property type="entry name" value="BLR7088 PROTEIN"/>
    <property type="match status" value="1"/>
</dbReference>
<dbReference type="STRING" id="1470200.PL75_07525"/>
<dbReference type="InterPro" id="IPR036182">
    <property type="entry name" value="PCuAC_sf"/>
</dbReference>
<dbReference type="Proteomes" id="UP000036027">
    <property type="component" value="Unassembled WGS sequence"/>
</dbReference>
<dbReference type="InterPro" id="IPR007410">
    <property type="entry name" value="LpqE-like"/>
</dbReference>
<evidence type="ECO:0000313" key="3">
    <source>
        <dbReference type="Proteomes" id="UP000036027"/>
    </source>
</evidence>
<proteinExistence type="predicted"/>
<dbReference type="InterPro" id="IPR058248">
    <property type="entry name" value="Lxx211020-like"/>
</dbReference>
<organism evidence="2 3">
    <name type="scientific">Neisseria arctica</name>
    <dbReference type="NCBI Taxonomy" id="1470200"/>
    <lineage>
        <taxon>Bacteria</taxon>
        <taxon>Pseudomonadati</taxon>
        <taxon>Pseudomonadota</taxon>
        <taxon>Betaproteobacteria</taxon>
        <taxon>Neisseriales</taxon>
        <taxon>Neisseriaceae</taxon>
        <taxon>Neisseria</taxon>
    </lineage>
</organism>
<dbReference type="AlphaFoldDB" id="A0A0J1C2Q3"/>
<dbReference type="OrthoDB" id="9796962at2"/>
<dbReference type="Gene3D" id="2.60.40.1890">
    <property type="entry name" value="PCu(A)C copper chaperone"/>
    <property type="match status" value="1"/>
</dbReference>
<evidence type="ECO:0008006" key="4">
    <source>
        <dbReference type="Google" id="ProtNLM"/>
    </source>
</evidence>
<dbReference type="SUPFAM" id="SSF110087">
    <property type="entry name" value="DR1885-like metal-binding protein"/>
    <property type="match status" value="1"/>
</dbReference>
<dbReference type="RefSeq" id="WP_047761317.1">
    <property type="nucleotide sequence ID" value="NZ_CP091510.1"/>
</dbReference>
<protein>
    <recommendedName>
        <fullName evidence="4">Copper chaperone PCu(A)C</fullName>
    </recommendedName>
</protein>
<keyword evidence="1" id="KW-0732">Signal</keyword>
<dbReference type="EMBL" id="JTDO01000011">
    <property type="protein sequence ID" value="KLT72548.1"/>
    <property type="molecule type" value="Genomic_DNA"/>
</dbReference>
<keyword evidence="3" id="KW-1185">Reference proteome</keyword>
<evidence type="ECO:0000256" key="1">
    <source>
        <dbReference type="SAM" id="SignalP"/>
    </source>
</evidence>
<gene>
    <name evidence="2" type="ORF">PL75_07525</name>
</gene>
<reference evidence="2 3" key="1">
    <citation type="submission" date="2014-11" db="EMBL/GenBank/DDBJ databases">
        <title>Genome of a novel goose pathogen.</title>
        <authorList>
            <person name="Hansen C.M."/>
            <person name="Hueffer K."/>
            <person name="Choi S.C."/>
        </authorList>
    </citation>
    <scope>NUCLEOTIDE SEQUENCE [LARGE SCALE GENOMIC DNA]</scope>
    <source>
        <strain evidence="2 3">KH1503</strain>
    </source>
</reference>
<feature type="signal peptide" evidence="1">
    <location>
        <begin position="1"/>
        <end position="19"/>
    </location>
</feature>
<feature type="chain" id="PRO_5005248695" description="Copper chaperone PCu(A)C" evidence="1">
    <location>
        <begin position="20"/>
        <end position="155"/>
    </location>
</feature>
<dbReference type="Pfam" id="PF04314">
    <property type="entry name" value="PCuAC"/>
    <property type="match status" value="1"/>
</dbReference>
<dbReference type="PANTHER" id="PTHR36302:SF1">
    <property type="entry name" value="COPPER CHAPERONE PCU(A)C"/>
    <property type="match status" value="1"/>
</dbReference>